<keyword evidence="5" id="KW-0560">Oxidoreductase</keyword>
<dbReference type="SUPFAM" id="SSF51905">
    <property type="entry name" value="FAD/NAD(P)-binding domain"/>
    <property type="match status" value="1"/>
</dbReference>
<proteinExistence type="predicted"/>
<feature type="compositionally biased region" description="Low complexity" evidence="8">
    <location>
        <begin position="889"/>
        <end position="898"/>
    </location>
</feature>
<evidence type="ECO:0000313" key="11">
    <source>
        <dbReference type="EMBL" id="CAE8685830.1"/>
    </source>
</evidence>
<comment type="cofactor">
    <cofactor evidence="1">
        <name>FAD</name>
        <dbReference type="ChEBI" id="CHEBI:57692"/>
    </cofactor>
</comment>
<sequence>MDNFCCVWQAQPVPALRLISGGTALLRPPPPAVPFASGSAAFVGASPKPAGRPFRRHRRPPPLSRALGAEGSEGTAGAAASEQGAGLGSCRRAGIRCLQVAVVGAGPVGLLAAIALARRGYKRIRVFDRLAKPPAPDNTAAWGDPDRSYNLGIGGRGQRALTRFGAMERVDQWSKTVVGRKDWSGKEGPPKVTINTRRYLTKVIARDRLSSVLYQELREKYPEVSVDFSVEFLDFVQGDHAAKVGGTRKTLKLQRCVSPSLATETAEEGCEMTTSPFEVEAEFIIGADGIASGVRAALAQMGANIEHQRFEDRKPIVYRVLSIPVPEGERTDLNCSARNGDVIVESLPNVEGTLLGVVLFRPEDERVENLKSGQEAKELFQELFPDWPTPLISDGEWDAFARRRTKKLPQFAFAGPELHLGGDVCLIGDAIHSVKPFFGLGLNSGFEDISVLDQCLEEVLGAEGHLHSATLEQALPQALSLYSKRRAPEARSLVECQRIFDQPTPLRFALAFVLPLVLDSIFHGMLPSIFAPGLLALFQDGEYTFTEARRRKRLDRLGQAVILGVMAVLAVGASVAALRSAFGLVRRVHILAHHSGAADALAVTLDLDSRVEIPRSVVAALRAGAPHHSGKGVDIYSILFWLNRCASVTSQEADKSKGRELRSSRVTLQSGPGGDWSCVAPDEALQGADRPAYRSDGLDAVSIHSDDQAEEDERQPSFRPPDSREGSRSSSYGSRGSSPGGASKRGLPQASGASDPSGTGALGPGSPASPMSVGSSVLDDVPGSPSKGRRRDPLGDRTGRRDRTDGGDGTGIGRQPSTGEKQRVRKVRGGAGVGQGALRPRKRRRTTQRMPRAEASDSAPGAQGTQGPLKSSRSPGARPSEPSAPEIRPTAAKSAPAAAAPLPIVAQVVPPPQAADLTEVAADLTEREQQELKAAVIEKLRRQIHGDAEDGEVLAEFVAVLVDQRKSSAEMITELVFLEEEARPFVDWLEKTKASILSRRQPPPPPAPRTDAVVKAPPPAAQPPVLPGPAAAPPRAQPSKPPIRSGAFLTPNAVTTSLEESAGKVSTGRGHEENPLSQGQAGVVITGRLVLQPNRDHGLGAAEGSPVVTNLSQEFGGFTGRELTATEKKLEEANHRKMELLGEMTKKLQVILARLSDKNLEDAAKERYQLLAQTIQNQMSALPEPQISVKAKIHRRAAQIGGARGGAAPAADAEASAAAGGPLDSMVLNLWPSAKRRRLAEAEDMTLRQSPTSPLVTEEELEARARMLEEEMAAVQRQLRAVRQSGGSALQTVASSGRLAALFSCARRRGSGDERSVSTSTEAMGAGADVVDTARLRAGLGVPSSPSGLERRHSVRRRRVPGSRAANSRRALSNLLRIRESLESGSLDFESQEVESLWSRVPSEVFLSPSASSSAPERRFRVRGSTFLSAETVASDPPGLLLPEAGFLPQQLAAEVIAYLRLAEKASFVAAARGLRSLLQLPAAWEPLVLDQQECAAFLRRLAPIMARRRQLPLPAALFQARRLCVDLMERDRPVRNTESSSESDTNARPSGSQDGARISAQWRIFNPLGELCDSLPRFKQVESVELSNVEAGFLDYRFLRMRATAFGSFPHVRVQVHPPSLTAAATYTIRAFRGAKAFRLIAKHLLLRENAQDLVSAVAANALRAPNVGSMQRLGLREADELDEAEEVFLEEYPSVCKASDDTWYSMQSALSFSGRQVRRRYQQVLQLRQAGQQHISL</sequence>
<dbReference type="EMBL" id="CAJNNW010026487">
    <property type="protein sequence ID" value="CAE8685830.1"/>
    <property type="molecule type" value="Genomic_DNA"/>
</dbReference>
<keyword evidence="2" id="KW-0285">Flavoprotein</keyword>
<name>A0A813JV86_POLGL</name>
<reference evidence="11" key="1">
    <citation type="submission" date="2021-02" db="EMBL/GenBank/DDBJ databases">
        <authorList>
            <person name="Dougan E. K."/>
            <person name="Rhodes N."/>
            <person name="Thang M."/>
            <person name="Chan C."/>
        </authorList>
    </citation>
    <scope>NUCLEOTIDE SEQUENCE</scope>
</reference>
<feature type="compositionally biased region" description="Low complexity" evidence="8">
    <location>
        <begin position="728"/>
        <end position="746"/>
    </location>
</feature>
<keyword evidence="4" id="KW-0521">NADP</keyword>
<dbReference type="InterPro" id="IPR036188">
    <property type="entry name" value="FAD/NAD-bd_sf"/>
</dbReference>
<dbReference type="GO" id="GO:0070189">
    <property type="term" value="P:kynurenine metabolic process"/>
    <property type="evidence" value="ECO:0007669"/>
    <property type="project" value="TreeGrafter"/>
</dbReference>
<evidence type="ECO:0000256" key="3">
    <source>
        <dbReference type="ARBA" id="ARBA00022827"/>
    </source>
</evidence>
<feature type="region of interest" description="Disordered" evidence="8">
    <location>
        <begin position="1535"/>
        <end position="1555"/>
    </location>
</feature>
<keyword evidence="9" id="KW-0812">Transmembrane</keyword>
<feature type="domain" description="FAD-binding" evidence="10">
    <location>
        <begin position="99"/>
        <end position="466"/>
    </location>
</feature>
<evidence type="ECO:0000256" key="7">
    <source>
        <dbReference type="SAM" id="Coils"/>
    </source>
</evidence>
<dbReference type="PANTHER" id="PTHR46028">
    <property type="entry name" value="KYNURENINE 3-MONOOXYGENASE"/>
    <property type="match status" value="1"/>
</dbReference>
<dbReference type="PANTHER" id="PTHR46028:SF2">
    <property type="entry name" value="KYNURENINE 3-MONOOXYGENASE"/>
    <property type="match status" value="1"/>
</dbReference>
<evidence type="ECO:0000256" key="6">
    <source>
        <dbReference type="ARBA" id="ARBA00023033"/>
    </source>
</evidence>
<feature type="coiled-coil region" evidence="7">
    <location>
        <begin position="1258"/>
        <end position="1285"/>
    </location>
</feature>
<evidence type="ECO:0000256" key="2">
    <source>
        <dbReference type="ARBA" id="ARBA00022630"/>
    </source>
</evidence>
<feature type="transmembrane region" description="Helical" evidence="9">
    <location>
        <begin position="508"/>
        <end position="537"/>
    </location>
</feature>
<comment type="caution">
    <text evidence="11">The sequence shown here is derived from an EMBL/GenBank/DDBJ whole genome shotgun (WGS) entry which is preliminary data.</text>
</comment>
<feature type="compositionally biased region" description="Pro residues" evidence="8">
    <location>
        <begin position="1016"/>
        <end position="1041"/>
    </location>
</feature>
<evidence type="ECO:0000256" key="1">
    <source>
        <dbReference type="ARBA" id="ARBA00001974"/>
    </source>
</evidence>
<feature type="compositionally biased region" description="Polar residues" evidence="8">
    <location>
        <begin position="1537"/>
        <end position="1554"/>
    </location>
</feature>
<dbReference type="PRINTS" id="PR00420">
    <property type="entry name" value="RNGMNOXGNASE"/>
</dbReference>
<dbReference type="GO" id="GO:0004502">
    <property type="term" value="F:kynurenine 3-monooxygenase activity"/>
    <property type="evidence" value="ECO:0007669"/>
    <property type="project" value="TreeGrafter"/>
</dbReference>
<feature type="region of interest" description="Disordered" evidence="8">
    <location>
        <begin position="46"/>
        <end position="80"/>
    </location>
</feature>
<evidence type="ECO:0000313" key="12">
    <source>
        <dbReference type="Proteomes" id="UP000626109"/>
    </source>
</evidence>
<feature type="region of interest" description="Disordered" evidence="8">
    <location>
        <begin position="1058"/>
        <end position="1077"/>
    </location>
</feature>
<dbReference type="GO" id="GO:0071949">
    <property type="term" value="F:FAD binding"/>
    <property type="evidence" value="ECO:0007669"/>
    <property type="project" value="InterPro"/>
</dbReference>
<keyword evidence="7" id="KW-0175">Coiled coil</keyword>
<feature type="compositionally biased region" description="Basic and acidic residues" evidence="8">
    <location>
        <begin position="791"/>
        <end position="806"/>
    </location>
</feature>
<feature type="region of interest" description="Disordered" evidence="8">
    <location>
        <begin position="652"/>
        <end position="681"/>
    </location>
</feature>
<dbReference type="Proteomes" id="UP000626109">
    <property type="component" value="Unassembled WGS sequence"/>
</dbReference>
<keyword evidence="3" id="KW-0274">FAD</keyword>
<keyword evidence="9" id="KW-1133">Transmembrane helix</keyword>
<feature type="compositionally biased region" description="Basic and acidic residues" evidence="8">
    <location>
        <begin position="652"/>
        <end position="663"/>
    </location>
</feature>
<gene>
    <name evidence="11" type="ORF">PGLA2088_LOCUS24673</name>
</gene>
<evidence type="ECO:0000256" key="8">
    <source>
        <dbReference type="SAM" id="MobiDB-lite"/>
    </source>
</evidence>
<protein>
    <recommendedName>
        <fullName evidence="10">FAD-binding domain-containing protein</fullName>
    </recommendedName>
</protein>
<keyword evidence="6" id="KW-0503">Monooxygenase</keyword>
<feature type="region of interest" description="Disordered" evidence="8">
    <location>
        <begin position="705"/>
        <end position="898"/>
    </location>
</feature>
<feature type="region of interest" description="Disordered" evidence="8">
    <location>
        <begin position="996"/>
        <end position="1051"/>
    </location>
</feature>
<feature type="compositionally biased region" description="Low complexity" evidence="8">
    <location>
        <begin position="66"/>
        <end position="80"/>
    </location>
</feature>
<feature type="transmembrane region" description="Helical" evidence="9">
    <location>
        <begin position="557"/>
        <end position="578"/>
    </location>
</feature>
<evidence type="ECO:0000259" key="10">
    <source>
        <dbReference type="Pfam" id="PF01494"/>
    </source>
</evidence>
<dbReference type="Pfam" id="PF01494">
    <property type="entry name" value="FAD_binding_3"/>
    <property type="match status" value="1"/>
</dbReference>
<keyword evidence="9" id="KW-0472">Membrane</keyword>
<accession>A0A813JV86</accession>
<evidence type="ECO:0000256" key="9">
    <source>
        <dbReference type="SAM" id="Phobius"/>
    </source>
</evidence>
<feature type="compositionally biased region" description="Polar residues" evidence="8">
    <location>
        <begin position="863"/>
        <end position="874"/>
    </location>
</feature>
<dbReference type="Gene3D" id="3.50.50.60">
    <property type="entry name" value="FAD/NAD(P)-binding domain"/>
    <property type="match status" value="1"/>
</dbReference>
<evidence type="ECO:0000256" key="5">
    <source>
        <dbReference type="ARBA" id="ARBA00023002"/>
    </source>
</evidence>
<feature type="region of interest" description="Disordered" evidence="8">
    <location>
        <begin position="1339"/>
        <end position="1366"/>
    </location>
</feature>
<organism evidence="11 12">
    <name type="scientific">Polarella glacialis</name>
    <name type="common">Dinoflagellate</name>
    <dbReference type="NCBI Taxonomy" id="89957"/>
    <lineage>
        <taxon>Eukaryota</taxon>
        <taxon>Sar</taxon>
        <taxon>Alveolata</taxon>
        <taxon>Dinophyceae</taxon>
        <taxon>Suessiales</taxon>
        <taxon>Suessiaceae</taxon>
        <taxon>Polarella</taxon>
    </lineage>
</organism>
<evidence type="ECO:0000256" key="4">
    <source>
        <dbReference type="ARBA" id="ARBA00022857"/>
    </source>
</evidence>
<dbReference type="InterPro" id="IPR002938">
    <property type="entry name" value="FAD-bd"/>
</dbReference>